<gene>
    <name evidence="7" type="ORF">GCM10009836_37830</name>
</gene>
<dbReference type="GO" id="GO:0004497">
    <property type="term" value="F:monooxygenase activity"/>
    <property type="evidence" value="ECO:0007669"/>
    <property type="project" value="UniProtKB-KW"/>
</dbReference>
<protein>
    <submittedName>
        <fullName evidence="7">NtaA/DmoA family FMN-dependent monooxygenase</fullName>
    </submittedName>
</protein>
<keyword evidence="2" id="KW-0288">FMN</keyword>
<dbReference type="Proteomes" id="UP001500449">
    <property type="component" value="Unassembled WGS sequence"/>
</dbReference>
<dbReference type="Pfam" id="PF00296">
    <property type="entry name" value="Bac_luciferase"/>
    <property type="match status" value="1"/>
</dbReference>
<evidence type="ECO:0000313" key="7">
    <source>
        <dbReference type="EMBL" id="GAA1854204.1"/>
    </source>
</evidence>
<accession>A0ABN2N6B2</accession>
<dbReference type="InterPro" id="IPR036661">
    <property type="entry name" value="Luciferase-like_sf"/>
</dbReference>
<evidence type="ECO:0000256" key="1">
    <source>
        <dbReference type="ARBA" id="ARBA00022630"/>
    </source>
</evidence>
<name>A0ABN2N6B2_9PSEU</name>
<keyword evidence="3" id="KW-0560">Oxidoreductase</keyword>
<dbReference type="InterPro" id="IPR051260">
    <property type="entry name" value="Diverse_substr_monoxygenases"/>
</dbReference>
<dbReference type="NCBIfam" id="TIGR03860">
    <property type="entry name" value="FMN_nitrolo"/>
    <property type="match status" value="1"/>
</dbReference>
<evidence type="ECO:0000256" key="2">
    <source>
        <dbReference type="ARBA" id="ARBA00022643"/>
    </source>
</evidence>
<organism evidence="7 8">
    <name type="scientific">Pseudonocardia ailaonensis</name>
    <dbReference type="NCBI Taxonomy" id="367279"/>
    <lineage>
        <taxon>Bacteria</taxon>
        <taxon>Bacillati</taxon>
        <taxon>Actinomycetota</taxon>
        <taxon>Actinomycetes</taxon>
        <taxon>Pseudonocardiales</taxon>
        <taxon>Pseudonocardiaceae</taxon>
        <taxon>Pseudonocardia</taxon>
    </lineage>
</organism>
<dbReference type="Gene3D" id="3.20.20.30">
    <property type="entry name" value="Luciferase-like domain"/>
    <property type="match status" value="1"/>
</dbReference>
<reference evidence="7 8" key="1">
    <citation type="journal article" date="2019" name="Int. J. Syst. Evol. Microbiol.">
        <title>The Global Catalogue of Microorganisms (GCM) 10K type strain sequencing project: providing services to taxonomists for standard genome sequencing and annotation.</title>
        <authorList>
            <consortium name="The Broad Institute Genomics Platform"/>
            <consortium name="The Broad Institute Genome Sequencing Center for Infectious Disease"/>
            <person name="Wu L."/>
            <person name="Ma J."/>
        </authorList>
    </citation>
    <scope>NUCLEOTIDE SEQUENCE [LARGE SCALE GENOMIC DNA]</scope>
    <source>
        <strain evidence="7 8">JCM 16009</strain>
    </source>
</reference>
<dbReference type="EMBL" id="BAAAQK010000012">
    <property type="protein sequence ID" value="GAA1854204.1"/>
    <property type="molecule type" value="Genomic_DNA"/>
</dbReference>
<dbReference type="SUPFAM" id="SSF51679">
    <property type="entry name" value="Bacterial luciferase-like"/>
    <property type="match status" value="1"/>
</dbReference>
<evidence type="ECO:0000313" key="8">
    <source>
        <dbReference type="Proteomes" id="UP001500449"/>
    </source>
</evidence>
<evidence type="ECO:0000256" key="4">
    <source>
        <dbReference type="ARBA" id="ARBA00023033"/>
    </source>
</evidence>
<keyword evidence="4 7" id="KW-0503">Monooxygenase</keyword>
<proteinExistence type="inferred from homology"/>
<dbReference type="RefSeq" id="WP_344418453.1">
    <property type="nucleotide sequence ID" value="NZ_BAAAQK010000012.1"/>
</dbReference>
<feature type="domain" description="Luciferase-like" evidence="6">
    <location>
        <begin position="27"/>
        <end position="389"/>
    </location>
</feature>
<evidence type="ECO:0000259" key="6">
    <source>
        <dbReference type="Pfam" id="PF00296"/>
    </source>
</evidence>
<comment type="similarity">
    <text evidence="5">Belongs to the NtaA/SnaA/DszA monooxygenase family.</text>
</comment>
<dbReference type="PIRSF" id="PIRSF000337">
    <property type="entry name" value="NTA_MOA"/>
    <property type="match status" value="1"/>
</dbReference>
<evidence type="ECO:0000256" key="5">
    <source>
        <dbReference type="ARBA" id="ARBA00033748"/>
    </source>
</evidence>
<comment type="caution">
    <text evidence="7">The sequence shown here is derived from an EMBL/GenBank/DDBJ whole genome shotgun (WGS) entry which is preliminary data.</text>
</comment>
<sequence length="436" mass="48318">MSAKMFHLGWFLGNGFGVQAWNSEWAGTGATDWMMPDQYIDLARSIERGGFDFLMMEDSVQIPNAYQGSSEYYLRTASAAPKQDPAVLAGILSQFTEKLGIVATLTTTFYHPFTVARLMSTLDHVSKGRIGWNIVTGSSTYAAKNFGFDMPEHDLRYEMADEFVELACKLWDSWEPDAVLADVEKGVYADHTKVHTLDFEGKFYSSRGPLNTTPSPQGRPVFLQAGGSDQGKDLAAKYVEAIIANPPGVEKMKAYREDIRRRAVEHGRDPDTIKVMYLVSPVFGETDDEAEEKLARRERAKNSNIEGLLAGRSHLASIDLSQFPLDEPLPDDLISNGHRSSFANFKGDGTQTLRERILAHSATDAVHLCGTPATVAAQMDEIMQEVGGDGFLIVGTPMHRRYVAEVTDGLSPALRRRGLIRSNFSHQLLRDNLLAF</sequence>
<evidence type="ECO:0000256" key="3">
    <source>
        <dbReference type="ARBA" id="ARBA00023002"/>
    </source>
</evidence>
<dbReference type="InterPro" id="IPR011251">
    <property type="entry name" value="Luciferase-like_dom"/>
</dbReference>
<dbReference type="InterPro" id="IPR016215">
    <property type="entry name" value="NTA_MOA"/>
</dbReference>
<dbReference type="PANTHER" id="PTHR30011">
    <property type="entry name" value="ALKANESULFONATE MONOOXYGENASE-RELATED"/>
    <property type="match status" value="1"/>
</dbReference>
<keyword evidence="8" id="KW-1185">Reference proteome</keyword>
<dbReference type="PANTHER" id="PTHR30011:SF16">
    <property type="entry name" value="C2H2 FINGER DOMAIN TRANSCRIPTION FACTOR (EUROFUNG)-RELATED"/>
    <property type="match status" value="1"/>
</dbReference>
<keyword evidence="1" id="KW-0285">Flavoprotein</keyword>